<dbReference type="PROSITE" id="PS51678">
    <property type="entry name" value="SAM_MT_PRMT"/>
    <property type="match status" value="1"/>
</dbReference>
<keyword evidence="3 5" id="KW-0949">S-adenosyl-L-methionine</keyword>
<comment type="function">
    <text evidence="4">Arginine methyltransferase that can both catalyze the formation of omega-N monomethylarginine (MMA) and asymmetrical dimethylarginine (aDMA).</text>
</comment>
<gene>
    <name evidence="8" type="ORF">D0Y65_025546</name>
</gene>
<dbReference type="GO" id="GO:0042054">
    <property type="term" value="F:histone methyltransferase activity"/>
    <property type="evidence" value="ECO:0007669"/>
    <property type="project" value="TreeGrafter"/>
</dbReference>
<dbReference type="EMBL" id="QZWG01000009">
    <property type="protein sequence ID" value="RZB94370.1"/>
    <property type="molecule type" value="Genomic_DNA"/>
</dbReference>
<dbReference type="PANTHER" id="PTHR11006:SF73">
    <property type="entry name" value="PROTEIN ARGININE N-METHYLTRANSFERASE 6"/>
    <property type="match status" value="1"/>
</dbReference>
<reference evidence="8 9" key="1">
    <citation type="submission" date="2018-09" db="EMBL/GenBank/DDBJ databases">
        <title>A high-quality reference genome of wild soybean provides a powerful tool to mine soybean genomes.</title>
        <authorList>
            <person name="Xie M."/>
            <person name="Chung C.Y.L."/>
            <person name="Li M.-W."/>
            <person name="Wong F.-L."/>
            <person name="Chan T.-F."/>
            <person name="Lam H.-M."/>
        </authorList>
    </citation>
    <scope>NUCLEOTIDE SEQUENCE [LARGE SCALE GENOMIC DNA]</scope>
    <source>
        <strain evidence="9">cv. W05</strain>
        <tissue evidence="8">Hypocotyl of etiolated seedlings</tissue>
    </source>
</reference>
<evidence type="ECO:0000313" key="8">
    <source>
        <dbReference type="EMBL" id="RZB94370.1"/>
    </source>
</evidence>
<feature type="domain" description="Protein arginine N-methyltransferase" evidence="7">
    <location>
        <begin position="338"/>
        <end position="395"/>
    </location>
</feature>
<proteinExistence type="predicted"/>
<evidence type="ECO:0000256" key="3">
    <source>
        <dbReference type="ARBA" id="ARBA00022691"/>
    </source>
</evidence>
<dbReference type="Gene3D" id="3.40.50.150">
    <property type="entry name" value="Vaccinia Virus protein VP39"/>
    <property type="match status" value="1"/>
</dbReference>
<sequence>MFPQENHSNGYQQGPGVGYSHRERVRRGTRRSRASTSSVRVYDQHQPQHRPPCTDFDVAYFHSYAHLGIHQEMIKDRVRTETYRDAIMQHQSSIAGKVVVDVGCGTGILSIFCAQAGAKRVYAIDASDIALQANEVVKANNLSDVIVVLHGRVEDVEIDEEVDVIISEWMGYMLLYESMLGSVINARDRWLKPGGLILPSSATLYMAPVTHTDRYSDSVDFWRNVYGIDMSAMVSLAKQCAFEEPSVETITGENVLTWPHVVKYIDSYSVTVQELESVTAKFKFNSMMRAPLHGFAFWFDVEFNGHAISSTNYQSTTSFVDNHQMNGSQRKRRTNPNEALVLSTAPEDPPTHWQQTLIYFYDPIELEQDQLIEGSVTLSQSKENARFMNIHLEYTSGGRSYVKESVMR</sequence>
<dbReference type="Proteomes" id="UP000289340">
    <property type="component" value="Chromosome 9"/>
</dbReference>
<dbReference type="FunFam" id="2.70.160.11:FF:000008">
    <property type="entry name" value="Protein arginine N-methyltransferase 6"/>
    <property type="match status" value="1"/>
</dbReference>
<protein>
    <recommendedName>
        <fullName evidence="7">Protein arginine N-methyltransferase domain-containing protein</fullName>
    </recommendedName>
</protein>
<evidence type="ECO:0000256" key="6">
    <source>
        <dbReference type="SAM" id="MobiDB-lite"/>
    </source>
</evidence>
<feature type="region of interest" description="Disordered" evidence="6">
    <location>
        <begin position="1"/>
        <end position="50"/>
    </location>
</feature>
<evidence type="ECO:0000256" key="5">
    <source>
        <dbReference type="PROSITE-ProRule" id="PRU01015"/>
    </source>
</evidence>
<dbReference type="Pfam" id="PF06325">
    <property type="entry name" value="PrmA"/>
    <property type="match status" value="1"/>
</dbReference>
<dbReference type="AlphaFoldDB" id="A0A445J7K1"/>
<dbReference type="Gramene" id="XM_028392309.1">
    <property type="protein sequence ID" value="XP_028248110.1"/>
    <property type="gene ID" value="LOC114425391"/>
</dbReference>
<feature type="compositionally biased region" description="Polar residues" evidence="6">
    <location>
        <begin position="1"/>
        <end position="12"/>
    </location>
</feature>
<dbReference type="EMBL" id="QZWG01000009">
    <property type="protein sequence ID" value="RZB94369.1"/>
    <property type="molecule type" value="Genomic_DNA"/>
</dbReference>
<dbReference type="SUPFAM" id="SSF53335">
    <property type="entry name" value="S-adenosyl-L-methionine-dependent methyltransferases"/>
    <property type="match status" value="1"/>
</dbReference>
<dbReference type="Gramene" id="XM_028392308.1">
    <property type="protein sequence ID" value="XP_028248109.1"/>
    <property type="gene ID" value="LOC114425391"/>
</dbReference>
<name>A0A445J7K1_GLYSO</name>
<keyword evidence="2 5" id="KW-0808">Transferase</keyword>
<dbReference type="InterPro" id="IPR055135">
    <property type="entry name" value="PRMT_dom"/>
</dbReference>
<keyword evidence="9" id="KW-1185">Reference proteome</keyword>
<feature type="compositionally biased region" description="Basic residues" evidence="6">
    <location>
        <begin position="23"/>
        <end position="33"/>
    </location>
</feature>
<evidence type="ECO:0000256" key="1">
    <source>
        <dbReference type="ARBA" id="ARBA00022603"/>
    </source>
</evidence>
<evidence type="ECO:0000313" key="9">
    <source>
        <dbReference type="Proteomes" id="UP000289340"/>
    </source>
</evidence>
<dbReference type="SMR" id="A0A445J7K1"/>
<accession>A0A445J7K1</accession>
<dbReference type="PANTHER" id="PTHR11006">
    <property type="entry name" value="PROTEIN ARGININE N-METHYLTRANSFERASE"/>
    <property type="match status" value="1"/>
</dbReference>
<evidence type="ECO:0000256" key="2">
    <source>
        <dbReference type="ARBA" id="ARBA00022679"/>
    </source>
</evidence>
<comment type="caution">
    <text evidence="8">The sequence shown here is derived from an EMBL/GenBank/DDBJ whole genome shotgun (WGS) entry which is preliminary data.</text>
</comment>
<dbReference type="GO" id="GO:0016274">
    <property type="term" value="F:protein-arginine N-methyltransferase activity"/>
    <property type="evidence" value="ECO:0007669"/>
    <property type="project" value="InterPro"/>
</dbReference>
<dbReference type="Gene3D" id="2.70.160.11">
    <property type="entry name" value="Hnrnp arginine n-methyltransferase1"/>
    <property type="match status" value="1"/>
</dbReference>
<dbReference type="InterPro" id="IPR029063">
    <property type="entry name" value="SAM-dependent_MTases_sf"/>
</dbReference>
<dbReference type="GO" id="GO:0032259">
    <property type="term" value="P:methylation"/>
    <property type="evidence" value="ECO:0007669"/>
    <property type="project" value="UniProtKB-KW"/>
</dbReference>
<dbReference type="FunFam" id="3.40.50.150:FF:000016">
    <property type="entry name" value="Protein arginine N-methyltransferase 6"/>
    <property type="match status" value="1"/>
</dbReference>
<evidence type="ECO:0000259" key="7">
    <source>
        <dbReference type="Pfam" id="PF22528"/>
    </source>
</evidence>
<feature type="domain" description="Protein arginine N-methyltransferase" evidence="7">
    <location>
        <begin position="201"/>
        <end position="315"/>
    </location>
</feature>
<dbReference type="Pfam" id="PF22528">
    <property type="entry name" value="PRMT_C"/>
    <property type="match status" value="2"/>
</dbReference>
<keyword evidence="1 5" id="KW-0489">Methyltransferase</keyword>
<dbReference type="CDD" id="cd02440">
    <property type="entry name" value="AdoMet_MTases"/>
    <property type="match status" value="1"/>
</dbReference>
<evidence type="ECO:0000256" key="4">
    <source>
        <dbReference type="ARBA" id="ARBA00057190"/>
    </source>
</evidence>
<organism evidence="8 9">
    <name type="scientific">Glycine soja</name>
    <name type="common">Wild soybean</name>
    <dbReference type="NCBI Taxonomy" id="3848"/>
    <lineage>
        <taxon>Eukaryota</taxon>
        <taxon>Viridiplantae</taxon>
        <taxon>Streptophyta</taxon>
        <taxon>Embryophyta</taxon>
        <taxon>Tracheophyta</taxon>
        <taxon>Spermatophyta</taxon>
        <taxon>Magnoliopsida</taxon>
        <taxon>eudicotyledons</taxon>
        <taxon>Gunneridae</taxon>
        <taxon>Pentapetalae</taxon>
        <taxon>rosids</taxon>
        <taxon>fabids</taxon>
        <taxon>Fabales</taxon>
        <taxon>Fabaceae</taxon>
        <taxon>Papilionoideae</taxon>
        <taxon>50 kb inversion clade</taxon>
        <taxon>NPAAA clade</taxon>
        <taxon>indigoferoid/millettioid clade</taxon>
        <taxon>Phaseoleae</taxon>
        <taxon>Glycine</taxon>
        <taxon>Glycine subgen. Soja</taxon>
    </lineage>
</organism>
<dbReference type="InterPro" id="IPR025799">
    <property type="entry name" value="Arg_MeTrfase"/>
</dbReference>